<feature type="region of interest" description="Disordered" evidence="1">
    <location>
        <begin position="98"/>
        <end position="134"/>
    </location>
</feature>
<dbReference type="Proteomes" id="UP000800235">
    <property type="component" value="Unassembled WGS sequence"/>
</dbReference>
<dbReference type="Pfam" id="PF14420">
    <property type="entry name" value="Clr5"/>
    <property type="match status" value="1"/>
</dbReference>
<sequence>MDEQTQFQWLAESTKKYIARIDQGAWGKDKDVIIEQYEKTTLDETRSWMKKELDLDVSENQLRKQLRNWWISKYATSAAEPSKNPTSLPKSGNVNMTPQAGVSAHVPKSKAKRTASGLSSIPEHRSKRPAVGGFDPLDALSVPSTESLLKTQKAADGWHNSPTMANFNEPPIPQSSRSTPEAQASVELPQHIHPVASTINWDHGDLLRNQVESLLEKELMDGRNLPKAYGYLFRLLLARLQSLGKKETACFNRTQKAQHRPYQQGHTALPIPKVLVTAVDRAQDTDFYPSVLVMSSPSRDRQLSKFRNRILHDHLPTLLSSSVFFDYDIFGLLKWYKTCISAQELKEFLSLGLKVRFQQHKHHPEIALASHLWEFWQRPNTGQRFVNRDSERNLEHTSESLESFIGPRTVGVDSVSVAELLVVVSSLLLADKPSKTVSVFRKGVVDALQLATVVNSNHANLIQLDTDNLYERLRERHILLIDRKRYRMPPESREELQKLVETCLNISLPKPLTNTASKSWKLGITSTFSIFSKPNLSPTLAESLRPSEDSSFRRFAATARRSISTPIS</sequence>
<reference evidence="3" key="1">
    <citation type="journal article" date="2020" name="Stud. Mycol.">
        <title>101 Dothideomycetes genomes: a test case for predicting lifestyles and emergence of pathogens.</title>
        <authorList>
            <person name="Haridas S."/>
            <person name="Albert R."/>
            <person name="Binder M."/>
            <person name="Bloem J."/>
            <person name="Labutti K."/>
            <person name="Salamov A."/>
            <person name="Andreopoulos B."/>
            <person name="Baker S."/>
            <person name="Barry K."/>
            <person name="Bills G."/>
            <person name="Bluhm B."/>
            <person name="Cannon C."/>
            <person name="Castanera R."/>
            <person name="Culley D."/>
            <person name="Daum C."/>
            <person name="Ezra D."/>
            <person name="Gonzalez J."/>
            <person name="Henrissat B."/>
            <person name="Kuo A."/>
            <person name="Liang C."/>
            <person name="Lipzen A."/>
            <person name="Lutzoni F."/>
            <person name="Magnuson J."/>
            <person name="Mondo S."/>
            <person name="Nolan M."/>
            <person name="Ohm R."/>
            <person name="Pangilinan J."/>
            <person name="Park H.-J."/>
            <person name="Ramirez L."/>
            <person name="Alfaro M."/>
            <person name="Sun H."/>
            <person name="Tritt A."/>
            <person name="Yoshinaga Y."/>
            <person name="Zwiers L.-H."/>
            <person name="Turgeon B."/>
            <person name="Goodwin S."/>
            <person name="Spatafora J."/>
            <person name="Crous P."/>
            <person name="Grigoriev I."/>
        </authorList>
    </citation>
    <scope>NUCLEOTIDE SEQUENCE</scope>
    <source>
        <strain evidence="3">CBS 130266</strain>
    </source>
</reference>
<evidence type="ECO:0000313" key="3">
    <source>
        <dbReference type="EMBL" id="KAF2433114.1"/>
    </source>
</evidence>
<evidence type="ECO:0000259" key="2">
    <source>
        <dbReference type="Pfam" id="PF14420"/>
    </source>
</evidence>
<keyword evidence="4" id="KW-1185">Reference proteome</keyword>
<proteinExistence type="predicted"/>
<comment type="caution">
    <text evidence="3">The sequence shown here is derived from an EMBL/GenBank/DDBJ whole genome shotgun (WGS) entry which is preliminary data.</text>
</comment>
<protein>
    <recommendedName>
        <fullName evidence="2">Clr5 domain-containing protein</fullName>
    </recommendedName>
</protein>
<dbReference type="AlphaFoldDB" id="A0A9P4U018"/>
<evidence type="ECO:0000256" key="1">
    <source>
        <dbReference type="SAM" id="MobiDB-lite"/>
    </source>
</evidence>
<evidence type="ECO:0000313" key="4">
    <source>
        <dbReference type="Proteomes" id="UP000800235"/>
    </source>
</evidence>
<name>A0A9P4U018_9PEZI</name>
<accession>A0A9P4U018</accession>
<dbReference type="EMBL" id="MU007022">
    <property type="protein sequence ID" value="KAF2433114.1"/>
    <property type="molecule type" value="Genomic_DNA"/>
</dbReference>
<feature type="domain" description="Clr5" evidence="2">
    <location>
        <begin position="25"/>
        <end position="73"/>
    </location>
</feature>
<dbReference type="InterPro" id="IPR025676">
    <property type="entry name" value="Clr5_dom"/>
</dbReference>
<gene>
    <name evidence="3" type="ORF">EJ08DRAFT_658388</name>
</gene>
<organism evidence="3 4">
    <name type="scientific">Tothia fuscella</name>
    <dbReference type="NCBI Taxonomy" id="1048955"/>
    <lineage>
        <taxon>Eukaryota</taxon>
        <taxon>Fungi</taxon>
        <taxon>Dikarya</taxon>
        <taxon>Ascomycota</taxon>
        <taxon>Pezizomycotina</taxon>
        <taxon>Dothideomycetes</taxon>
        <taxon>Pleosporomycetidae</taxon>
        <taxon>Venturiales</taxon>
        <taxon>Cylindrosympodiaceae</taxon>
        <taxon>Tothia</taxon>
    </lineage>
</organism>